<dbReference type="RefSeq" id="WP_141845664.1">
    <property type="nucleotide sequence ID" value="NZ_BAAAPR010000018.1"/>
</dbReference>
<dbReference type="EMBL" id="VFMN01000001">
    <property type="protein sequence ID" value="TQJ06962.1"/>
    <property type="molecule type" value="Genomic_DNA"/>
</dbReference>
<gene>
    <name evidence="2" type="ORF">FB458_0005</name>
    <name evidence="3" type="ORF">FB458_4238</name>
</gene>
<keyword evidence="4" id="KW-1185">Reference proteome</keyword>
<organism evidence="3 4">
    <name type="scientific">Lapillicoccus jejuensis</name>
    <dbReference type="NCBI Taxonomy" id="402171"/>
    <lineage>
        <taxon>Bacteria</taxon>
        <taxon>Bacillati</taxon>
        <taxon>Actinomycetota</taxon>
        <taxon>Actinomycetes</taxon>
        <taxon>Micrococcales</taxon>
        <taxon>Intrasporangiaceae</taxon>
        <taxon>Lapillicoccus</taxon>
    </lineage>
</organism>
<sequence>MEHHTTYLGQLRLDPPLAEAELDWLRAFAEWGGGPHGDPFDVPMNPRADLAGRAGQDPWARPADEGRRTGIPAGVRDWAPCDEGCHLVWRPAPFSNDALLALRFLVDHFLGPRALARGRGPAFDAFTFDHRVDGVLAAHRDDTEELFLLRAEDGRFHRETLDPGTRRWSGDGDGGGDAGAPQDADEGEAPWEVGAASEEAPGGEVVGARGATVRELVRHRAARGPRGRGP</sequence>
<evidence type="ECO:0000256" key="1">
    <source>
        <dbReference type="SAM" id="MobiDB-lite"/>
    </source>
</evidence>
<dbReference type="Proteomes" id="UP000317893">
    <property type="component" value="Unassembled WGS sequence"/>
</dbReference>
<dbReference type="OrthoDB" id="2660825at2"/>
<evidence type="ECO:0000313" key="3">
    <source>
        <dbReference type="EMBL" id="TQJ11088.1"/>
    </source>
</evidence>
<proteinExistence type="predicted"/>
<accession>A0A542E6Y2</accession>
<feature type="region of interest" description="Disordered" evidence="1">
    <location>
        <begin position="160"/>
        <end position="211"/>
    </location>
</feature>
<dbReference type="AlphaFoldDB" id="A0A542E6Y2"/>
<reference evidence="3 4" key="1">
    <citation type="submission" date="2019-06" db="EMBL/GenBank/DDBJ databases">
        <title>Sequencing the genomes of 1000 actinobacteria strains.</title>
        <authorList>
            <person name="Klenk H.-P."/>
        </authorList>
    </citation>
    <scope>NUCLEOTIDE SEQUENCE [LARGE SCALE GENOMIC DNA]</scope>
    <source>
        <strain evidence="3 4">DSM 18607</strain>
    </source>
</reference>
<dbReference type="EMBL" id="VFMN01000001">
    <property type="protein sequence ID" value="TQJ11088.1"/>
    <property type="molecule type" value="Genomic_DNA"/>
</dbReference>
<evidence type="ECO:0000313" key="2">
    <source>
        <dbReference type="EMBL" id="TQJ06962.1"/>
    </source>
</evidence>
<evidence type="ECO:0000313" key="4">
    <source>
        <dbReference type="Proteomes" id="UP000317893"/>
    </source>
</evidence>
<feature type="region of interest" description="Disordered" evidence="1">
    <location>
        <begin position="49"/>
        <end position="70"/>
    </location>
</feature>
<name>A0A542E6Y2_9MICO</name>
<comment type="caution">
    <text evidence="3">The sequence shown here is derived from an EMBL/GenBank/DDBJ whole genome shotgun (WGS) entry which is preliminary data.</text>
</comment>
<feature type="compositionally biased region" description="Basic and acidic residues" evidence="1">
    <location>
        <begin position="160"/>
        <end position="170"/>
    </location>
</feature>
<protein>
    <submittedName>
        <fullName evidence="3">Uncharacterized protein</fullName>
    </submittedName>
</protein>